<accession>F2NFP3</accession>
<dbReference type="AlphaFoldDB" id="F2NFP3"/>
<feature type="transmembrane region" description="Helical" evidence="6">
    <location>
        <begin position="116"/>
        <end position="135"/>
    </location>
</feature>
<dbReference type="STRING" id="880072.Desac_2340"/>
<evidence type="ECO:0000313" key="7">
    <source>
        <dbReference type="EMBL" id="AEB10162.1"/>
    </source>
</evidence>
<dbReference type="KEGG" id="dao:Desac_2340"/>
<evidence type="ECO:0000256" key="4">
    <source>
        <dbReference type="ARBA" id="ARBA00022989"/>
    </source>
</evidence>
<evidence type="ECO:0000313" key="8">
    <source>
        <dbReference type="Proteomes" id="UP000000483"/>
    </source>
</evidence>
<keyword evidence="2" id="KW-1003">Cell membrane</keyword>
<dbReference type="Proteomes" id="UP000000483">
    <property type="component" value="Chromosome"/>
</dbReference>
<dbReference type="GO" id="GO:0015920">
    <property type="term" value="P:lipopolysaccharide transport"/>
    <property type="evidence" value="ECO:0007669"/>
    <property type="project" value="TreeGrafter"/>
</dbReference>
<evidence type="ECO:0000256" key="6">
    <source>
        <dbReference type="SAM" id="Phobius"/>
    </source>
</evidence>
<dbReference type="PANTHER" id="PTHR33529:SF6">
    <property type="entry name" value="YJGP_YJGQ FAMILY PERMEASE"/>
    <property type="match status" value="1"/>
</dbReference>
<keyword evidence="4 6" id="KW-1133">Transmembrane helix</keyword>
<sequence>MKNPVLTNVSDYFQPRLLMLYVAREFCRNFFLTLAAFVGIYLIIDFFEKIDRLHRAQLGFVGILEYFGAKLPLATGQVLPASVLLAVIITFGILARHNETTAIKCAGLNITILLRPILLLASVLVLFLLSLNLFLTPWLTQRVNIIWETKVDKKPARELIDLKWLWYKGDRAIFHISEFRKDTKSMENVKIYVFDQQFHLTQFIAAQRAQWTGQNWRFSDGMIQTFLPQGEIVSEAFVERTMILTERPEDFVNLERRVTELNGYDLYRYIRRLERDGYDSRPYWVELHSRIAFALTPIIVTLIGGGLIFWREKGNISLGIVSGIALVFIYWLLSTFFLSLGQVRFMPVLLAAWLANIIFGLGGFLALSKASR</sequence>
<feature type="transmembrane region" description="Helical" evidence="6">
    <location>
        <begin position="74"/>
        <end position="95"/>
    </location>
</feature>
<reference evidence="7 8" key="1">
    <citation type="journal article" date="2011" name="Stand. Genomic Sci.">
        <title>Complete genome sequence of the acetate-degrading sulfate reducer Desulfobacca acetoxidans type strain (ASRB2).</title>
        <authorList>
            <person name="Goker M."/>
            <person name="Teshima H."/>
            <person name="Lapidus A."/>
            <person name="Nolan M."/>
            <person name="Lucas S."/>
            <person name="Hammon N."/>
            <person name="Deshpande S."/>
            <person name="Cheng J.F."/>
            <person name="Tapia R."/>
            <person name="Han C."/>
            <person name="Goodwin L."/>
            <person name="Pitluck S."/>
            <person name="Huntemann M."/>
            <person name="Liolios K."/>
            <person name="Ivanova N."/>
            <person name="Pagani I."/>
            <person name="Mavromatis K."/>
            <person name="Ovchinikova G."/>
            <person name="Pati A."/>
            <person name="Chen A."/>
            <person name="Palaniappan K."/>
            <person name="Land M."/>
            <person name="Hauser L."/>
            <person name="Brambilla E.M."/>
            <person name="Rohde M."/>
            <person name="Spring S."/>
            <person name="Detter J.C."/>
            <person name="Woyke T."/>
            <person name="Bristow J."/>
            <person name="Eisen J.A."/>
            <person name="Markowitz V."/>
            <person name="Hugenholtz P."/>
            <person name="Kyrpides N.C."/>
            <person name="Klenk H.P."/>
        </authorList>
    </citation>
    <scope>NUCLEOTIDE SEQUENCE [LARGE SCALE GENOMIC DNA]</scope>
    <source>
        <strain evidence="8">ATCC 700848 / DSM 11109 / ASRB2</strain>
    </source>
</reference>
<dbReference type="PANTHER" id="PTHR33529">
    <property type="entry name" value="SLR0882 PROTEIN-RELATED"/>
    <property type="match status" value="1"/>
</dbReference>
<dbReference type="EMBL" id="CP002629">
    <property type="protein sequence ID" value="AEB10162.1"/>
    <property type="molecule type" value="Genomic_DNA"/>
</dbReference>
<gene>
    <name evidence="7" type="ordered locus">Desac_2340</name>
</gene>
<feature type="transmembrane region" description="Helical" evidence="6">
    <location>
        <begin position="26"/>
        <end position="44"/>
    </location>
</feature>
<dbReference type="Pfam" id="PF03739">
    <property type="entry name" value="LptF_LptG"/>
    <property type="match status" value="1"/>
</dbReference>
<dbReference type="HOGENOM" id="CLU_028799_3_2_7"/>
<dbReference type="InterPro" id="IPR030923">
    <property type="entry name" value="LptG"/>
</dbReference>
<dbReference type="OrthoDB" id="9783403at2"/>
<dbReference type="GO" id="GO:0043190">
    <property type="term" value="C:ATP-binding cassette (ABC) transporter complex"/>
    <property type="evidence" value="ECO:0007669"/>
    <property type="project" value="InterPro"/>
</dbReference>
<keyword evidence="3 6" id="KW-0812">Transmembrane</keyword>
<name>F2NFP3_DESAR</name>
<feature type="transmembrane region" description="Helical" evidence="6">
    <location>
        <begin position="316"/>
        <end position="333"/>
    </location>
</feature>
<keyword evidence="8" id="KW-1185">Reference proteome</keyword>
<reference evidence="8" key="2">
    <citation type="submission" date="2011-03" db="EMBL/GenBank/DDBJ databases">
        <title>The complete genome of Desulfobacca acetoxidans DSM 11109.</title>
        <authorList>
            <consortium name="US DOE Joint Genome Institute (JGI-PGF)"/>
            <person name="Lucas S."/>
            <person name="Copeland A."/>
            <person name="Lapidus A."/>
            <person name="Bruce D."/>
            <person name="Goodwin L."/>
            <person name="Pitluck S."/>
            <person name="Peters L."/>
            <person name="Kyrpides N."/>
            <person name="Mavromatis K."/>
            <person name="Ivanova N."/>
            <person name="Ovchinnikova G."/>
            <person name="Teshima H."/>
            <person name="Detter J.C."/>
            <person name="Han C."/>
            <person name="Land M."/>
            <person name="Hauser L."/>
            <person name="Markowitz V."/>
            <person name="Cheng J.-F."/>
            <person name="Hugenholtz P."/>
            <person name="Woyke T."/>
            <person name="Wu D."/>
            <person name="Spring S."/>
            <person name="Schueler E."/>
            <person name="Brambilla E."/>
            <person name="Klenk H.-P."/>
            <person name="Eisen J.A."/>
        </authorList>
    </citation>
    <scope>NUCLEOTIDE SEQUENCE [LARGE SCALE GENOMIC DNA]</scope>
    <source>
        <strain evidence="8">ATCC 700848 / DSM 11109 / ASRB2</strain>
    </source>
</reference>
<feature type="transmembrane region" description="Helical" evidence="6">
    <location>
        <begin position="345"/>
        <end position="367"/>
    </location>
</feature>
<feature type="transmembrane region" description="Helical" evidence="6">
    <location>
        <begin position="291"/>
        <end position="309"/>
    </location>
</feature>
<keyword evidence="5 6" id="KW-0472">Membrane</keyword>
<protein>
    <submittedName>
        <fullName evidence="7">Permease YjgP/YjgQ family protein</fullName>
    </submittedName>
</protein>
<dbReference type="InterPro" id="IPR005495">
    <property type="entry name" value="LptG/LptF_permease"/>
</dbReference>
<proteinExistence type="predicted"/>
<dbReference type="NCBIfam" id="TIGR04408">
    <property type="entry name" value="LptG_lptG"/>
    <property type="match status" value="1"/>
</dbReference>
<evidence type="ECO:0000256" key="1">
    <source>
        <dbReference type="ARBA" id="ARBA00004651"/>
    </source>
</evidence>
<dbReference type="eggNOG" id="COG0795">
    <property type="taxonomic scope" value="Bacteria"/>
</dbReference>
<evidence type="ECO:0000256" key="5">
    <source>
        <dbReference type="ARBA" id="ARBA00023136"/>
    </source>
</evidence>
<evidence type="ECO:0000256" key="3">
    <source>
        <dbReference type="ARBA" id="ARBA00022692"/>
    </source>
</evidence>
<organism evidence="7 8">
    <name type="scientific">Desulfobacca acetoxidans (strain ATCC 700848 / DSM 11109 / ASRB2)</name>
    <dbReference type="NCBI Taxonomy" id="880072"/>
    <lineage>
        <taxon>Bacteria</taxon>
        <taxon>Pseudomonadati</taxon>
        <taxon>Thermodesulfobacteriota</taxon>
        <taxon>Desulfobaccia</taxon>
        <taxon>Desulfobaccales</taxon>
        <taxon>Desulfobaccaceae</taxon>
        <taxon>Desulfobacca</taxon>
    </lineage>
</organism>
<comment type="subcellular location">
    <subcellularLocation>
        <location evidence="1">Cell membrane</location>
        <topology evidence="1">Multi-pass membrane protein</topology>
    </subcellularLocation>
</comment>
<evidence type="ECO:0000256" key="2">
    <source>
        <dbReference type="ARBA" id="ARBA00022475"/>
    </source>
</evidence>
<dbReference type="RefSeq" id="WP_013707271.1">
    <property type="nucleotide sequence ID" value="NC_015388.1"/>
</dbReference>
<dbReference type="GO" id="GO:0055085">
    <property type="term" value="P:transmembrane transport"/>
    <property type="evidence" value="ECO:0007669"/>
    <property type="project" value="InterPro"/>
</dbReference>